<feature type="domain" description="CBS" evidence="10">
    <location>
        <begin position="136"/>
        <end position="198"/>
    </location>
</feature>
<keyword evidence="12" id="KW-1185">Reference proteome</keyword>
<dbReference type="GO" id="GO:0046872">
    <property type="term" value="F:metal ion binding"/>
    <property type="evidence" value="ECO:0007669"/>
    <property type="project" value="UniProtKB-KW"/>
</dbReference>
<dbReference type="RefSeq" id="WP_136077967.1">
    <property type="nucleotide sequence ID" value="NZ_CAAHFG010000001.1"/>
</dbReference>
<dbReference type="Gene3D" id="1.10.357.20">
    <property type="entry name" value="SLC41 divalent cation transporters, integral membrane domain"/>
    <property type="match status" value="1"/>
</dbReference>
<evidence type="ECO:0000256" key="7">
    <source>
        <dbReference type="ARBA" id="ARBA00023136"/>
    </source>
</evidence>
<dbReference type="SMART" id="SM00924">
    <property type="entry name" value="MgtE_N"/>
    <property type="match status" value="1"/>
</dbReference>
<feature type="transmembrane region" description="Helical" evidence="9">
    <location>
        <begin position="354"/>
        <end position="372"/>
    </location>
</feature>
<proteinExistence type="inferred from homology"/>
<comment type="subcellular location">
    <subcellularLocation>
        <location evidence="9">Cell membrane</location>
        <topology evidence="9">Multi-pass membrane protein</topology>
    </subcellularLocation>
    <subcellularLocation>
        <location evidence="1">Membrane</location>
        <topology evidence="1">Multi-pass membrane protein</topology>
    </subcellularLocation>
</comment>
<feature type="transmembrane region" description="Helical" evidence="9">
    <location>
        <begin position="282"/>
        <end position="299"/>
    </location>
</feature>
<dbReference type="SUPFAM" id="SSF158791">
    <property type="entry name" value="MgtE N-terminal domain-like"/>
    <property type="match status" value="1"/>
</dbReference>
<keyword evidence="3 9" id="KW-0813">Transport</keyword>
<dbReference type="InterPro" id="IPR038076">
    <property type="entry name" value="MgtE_N_sf"/>
</dbReference>
<dbReference type="InterPro" id="IPR000644">
    <property type="entry name" value="CBS_dom"/>
</dbReference>
<evidence type="ECO:0000256" key="6">
    <source>
        <dbReference type="ARBA" id="ARBA00022989"/>
    </source>
</evidence>
<comment type="similarity">
    <text evidence="2 9">Belongs to the SLC41A transporter family.</text>
</comment>
<accession>A0A6C2TX81</accession>
<dbReference type="GO" id="GO:0005886">
    <property type="term" value="C:plasma membrane"/>
    <property type="evidence" value="ECO:0007669"/>
    <property type="project" value="UniProtKB-SubCell"/>
</dbReference>
<dbReference type="InterPro" id="IPR046342">
    <property type="entry name" value="CBS_dom_sf"/>
</dbReference>
<keyword evidence="6 9" id="KW-1133">Transmembrane helix</keyword>
<dbReference type="SUPFAM" id="SSF161093">
    <property type="entry name" value="MgtE membrane domain-like"/>
    <property type="match status" value="1"/>
</dbReference>
<dbReference type="InterPro" id="IPR006668">
    <property type="entry name" value="Mg_transptr_MgtE_intracell_dom"/>
</dbReference>
<evidence type="ECO:0000256" key="4">
    <source>
        <dbReference type="ARBA" id="ARBA00022692"/>
    </source>
</evidence>
<dbReference type="PANTHER" id="PTHR43773:SF1">
    <property type="entry name" value="MAGNESIUM TRANSPORTER MGTE"/>
    <property type="match status" value="1"/>
</dbReference>
<dbReference type="InterPro" id="IPR036739">
    <property type="entry name" value="SLC41_membr_dom_sf"/>
</dbReference>
<dbReference type="AlphaFoldDB" id="A0A6C2TX81"/>
<protein>
    <recommendedName>
        <fullName evidence="9">Magnesium transporter MgtE</fullName>
    </recommendedName>
</protein>
<keyword evidence="9" id="KW-1003">Cell membrane</keyword>
<evidence type="ECO:0000256" key="9">
    <source>
        <dbReference type="RuleBase" id="RU362011"/>
    </source>
</evidence>
<keyword evidence="7 9" id="KW-0472">Membrane</keyword>
<sequence length="457" mass="50355">MSDINRIKERINFCIKGELWEQIPKFFEELHPADIAEIINHASGSVHTKLFELIEDEIKPDVLAELDDQTEADILEDLSDEEISDIVEEMAPDDAADVLGELEERSKEILDLMESEDSEEVRELLQYHEDTAGGIMTPDFVAASANMTAGESIDYIGSLDLDEPFYYLYVVDAEGRLTGWIQLWELLKQANRNQTLDVLADKETISVHTDADQEEVARLATKYDLSSLPVLDWQNKLVGRITMDDIMDVIEEEASEDIFKLAGSDDSELDYSSPLHAVKTRLPWLMITLFAGFVSSVILKRFIDHHIVALSFFVPIIMAMGGNTGIQSSTLIIRGLAVGSFSDQELFKLLGRELATGALMGLICGMIIGVWSHFMVGSSSEIPAIFLAFTVGVSLFSAMMFAAVFGAFAPLLLNRANADPAVASGPFVTASIDILALLIYYGVTVTLIALRSNLLGG</sequence>
<keyword evidence="8" id="KW-0129">CBS domain</keyword>
<dbReference type="Pfam" id="PF03448">
    <property type="entry name" value="MgtE_N"/>
    <property type="match status" value="1"/>
</dbReference>
<organism evidence="11 12">
    <name type="scientific">Pontiella desulfatans</name>
    <dbReference type="NCBI Taxonomy" id="2750659"/>
    <lineage>
        <taxon>Bacteria</taxon>
        <taxon>Pseudomonadati</taxon>
        <taxon>Kiritimatiellota</taxon>
        <taxon>Kiritimatiellia</taxon>
        <taxon>Kiritimatiellales</taxon>
        <taxon>Pontiellaceae</taxon>
        <taxon>Pontiella</taxon>
    </lineage>
</organism>
<dbReference type="GO" id="GO:0015095">
    <property type="term" value="F:magnesium ion transmembrane transporter activity"/>
    <property type="evidence" value="ECO:0007669"/>
    <property type="project" value="UniProtKB-UniRule"/>
</dbReference>
<dbReference type="SUPFAM" id="SSF54631">
    <property type="entry name" value="CBS-domain pair"/>
    <property type="match status" value="1"/>
</dbReference>
<evidence type="ECO:0000256" key="5">
    <source>
        <dbReference type="ARBA" id="ARBA00022842"/>
    </source>
</evidence>
<comment type="function">
    <text evidence="9">Acts as a magnesium transporter.</text>
</comment>
<evidence type="ECO:0000313" key="12">
    <source>
        <dbReference type="Proteomes" id="UP000366872"/>
    </source>
</evidence>
<dbReference type="Pfam" id="PF00571">
    <property type="entry name" value="CBS"/>
    <property type="match status" value="2"/>
</dbReference>
<name>A0A6C2TX81_PONDE</name>
<dbReference type="SMART" id="SM00116">
    <property type="entry name" value="CBS"/>
    <property type="match status" value="1"/>
</dbReference>
<feature type="domain" description="CBS" evidence="10">
    <location>
        <begin position="200"/>
        <end position="256"/>
    </location>
</feature>
<gene>
    <name evidence="11" type="ORF">PDESU_00836</name>
</gene>
<feature type="transmembrane region" description="Helical" evidence="9">
    <location>
        <begin position="306"/>
        <end position="326"/>
    </location>
</feature>
<dbReference type="InterPro" id="IPR006667">
    <property type="entry name" value="SLC41_membr_dom"/>
</dbReference>
<keyword evidence="9" id="KW-0479">Metal-binding</keyword>
<keyword evidence="4 9" id="KW-0812">Transmembrane</keyword>
<comment type="subunit">
    <text evidence="9">Homodimer.</text>
</comment>
<dbReference type="EMBL" id="CAAHFG010000001">
    <property type="protein sequence ID" value="VGO12285.1"/>
    <property type="molecule type" value="Genomic_DNA"/>
</dbReference>
<dbReference type="NCBIfam" id="TIGR00400">
    <property type="entry name" value="mgtE"/>
    <property type="match status" value="1"/>
</dbReference>
<dbReference type="CDD" id="cd04606">
    <property type="entry name" value="CBS_pair_Mg_transporter"/>
    <property type="match status" value="1"/>
</dbReference>
<dbReference type="Gene3D" id="1.25.60.10">
    <property type="entry name" value="MgtE N-terminal domain-like"/>
    <property type="match status" value="1"/>
</dbReference>
<evidence type="ECO:0000256" key="3">
    <source>
        <dbReference type="ARBA" id="ARBA00022448"/>
    </source>
</evidence>
<evidence type="ECO:0000256" key="2">
    <source>
        <dbReference type="ARBA" id="ARBA00009749"/>
    </source>
</evidence>
<dbReference type="PROSITE" id="PS51371">
    <property type="entry name" value="CBS"/>
    <property type="match status" value="2"/>
</dbReference>
<dbReference type="Gene3D" id="3.10.580.10">
    <property type="entry name" value="CBS-domain"/>
    <property type="match status" value="1"/>
</dbReference>
<dbReference type="PANTHER" id="PTHR43773">
    <property type="entry name" value="MAGNESIUM TRANSPORTER MGTE"/>
    <property type="match status" value="1"/>
</dbReference>
<evidence type="ECO:0000256" key="8">
    <source>
        <dbReference type="PROSITE-ProRule" id="PRU00703"/>
    </source>
</evidence>
<evidence type="ECO:0000313" key="11">
    <source>
        <dbReference type="EMBL" id="VGO12285.1"/>
    </source>
</evidence>
<feature type="transmembrane region" description="Helical" evidence="9">
    <location>
        <begin position="428"/>
        <end position="450"/>
    </location>
</feature>
<feature type="transmembrane region" description="Helical" evidence="9">
    <location>
        <begin position="384"/>
        <end position="408"/>
    </location>
</feature>
<keyword evidence="5 9" id="KW-0460">Magnesium</keyword>
<dbReference type="Pfam" id="PF01769">
    <property type="entry name" value="MgtE"/>
    <property type="match status" value="1"/>
</dbReference>
<dbReference type="InterPro" id="IPR006669">
    <property type="entry name" value="MgtE_transporter"/>
</dbReference>
<evidence type="ECO:0000256" key="1">
    <source>
        <dbReference type="ARBA" id="ARBA00004141"/>
    </source>
</evidence>
<evidence type="ECO:0000259" key="10">
    <source>
        <dbReference type="PROSITE" id="PS51371"/>
    </source>
</evidence>
<reference evidence="11 12" key="1">
    <citation type="submission" date="2019-04" db="EMBL/GenBank/DDBJ databases">
        <authorList>
            <person name="Van Vliet M D."/>
        </authorList>
    </citation>
    <scope>NUCLEOTIDE SEQUENCE [LARGE SCALE GENOMIC DNA]</scope>
    <source>
        <strain evidence="11 12">F1</strain>
    </source>
</reference>
<dbReference type="Proteomes" id="UP000366872">
    <property type="component" value="Unassembled WGS sequence"/>
</dbReference>